<evidence type="ECO:0000256" key="1">
    <source>
        <dbReference type="ARBA" id="ARBA00002578"/>
    </source>
</evidence>
<evidence type="ECO:0000313" key="14">
    <source>
        <dbReference type="Proteomes" id="UP000276029"/>
    </source>
</evidence>
<dbReference type="EMBL" id="RBWX01000009">
    <property type="protein sequence ID" value="RKS88248.1"/>
    <property type="molecule type" value="Genomic_DNA"/>
</dbReference>
<accession>A0AAD1D9J7</accession>
<feature type="transmembrane region" description="Helical" evidence="10">
    <location>
        <begin position="214"/>
        <end position="234"/>
    </location>
</feature>
<evidence type="ECO:0000256" key="5">
    <source>
        <dbReference type="ARBA" id="ARBA00022692"/>
    </source>
</evidence>
<reference evidence="11 13" key="1">
    <citation type="submission" date="2018-06" db="EMBL/GenBank/DDBJ databases">
        <title>Complete Genome Sequence of the Microcystin-Degrading Bacterium Sphingosinicella microcystinivorans Strain B-9.</title>
        <authorList>
            <person name="Jin H."/>
            <person name="Nishizawa T."/>
            <person name="Guo Y."/>
            <person name="Nishizawa A."/>
            <person name="Park H."/>
            <person name="Kato H."/>
            <person name="Tsuji K."/>
            <person name="Harada K."/>
        </authorList>
    </citation>
    <scope>NUCLEOTIDE SEQUENCE [LARGE SCALE GENOMIC DNA]</scope>
    <source>
        <strain evidence="11 13">B9</strain>
    </source>
</reference>
<dbReference type="Pfam" id="PF01311">
    <property type="entry name" value="Bac_export_1"/>
    <property type="match status" value="1"/>
</dbReference>
<dbReference type="GO" id="GO:0009425">
    <property type="term" value="C:bacterial-type flagellum basal body"/>
    <property type="evidence" value="ECO:0007669"/>
    <property type="project" value="UniProtKB-SubCell"/>
</dbReference>
<evidence type="ECO:0000256" key="7">
    <source>
        <dbReference type="ARBA" id="ARBA00023136"/>
    </source>
</evidence>
<protein>
    <recommendedName>
        <fullName evidence="3 9">Flagellar biosynthetic protein FliR</fullName>
    </recommendedName>
</protein>
<sequence length="259" mass="27433">MTGIMSVGIEAWLMQLMFAMLRIGGTLVAAPIFSAIGVPLQVRVVLAGAIGVLVLSVYPVDVPYDILSLQGLVIVIQELMIGLSVGFILQLAFAAPLLAGEYIANSIGLGFANMVDPQSGNNSAVVGQFLMILMTLLFLALNGHLILVRLIVESYALMPLGGDWLTRDHFWAIVKFGAFVFTGGLAIALPVGFALFALNLLVGVLTRTAPQLNIFAVGLPLTLMTGFVVLAIAFPAMSDLMQSAANTGLDEAQTWLGER</sequence>
<evidence type="ECO:0000313" key="12">
    <source>
        <dbReference type="EMBL" id="RKS88248.1"/>
    </source>
</evidence>
<evidence type="ECO:0000313" key="13">
    <source>
        <dbReference type="Proteomes" id="UP000275727"/>
    </source>
</evidence>
<dbReference type="GO" id="GO:0044780">
    <property type="term" value="P:bacterial-type flagellum assembly"/>
    <property type="evidence" value="ECO:0007669"/>
    <property type="project" value="UniProtKB-UniRule"/>
</dbReference>
<dbReference type="InterPro" id="IPR002010">
    <property type="entry name" value="T3SS_IM_R"/>
</dbReference>
<dbReference type="GO" id="GO:0006605">
    <property type="term" value="P:protein targeting"/>
    <property type="evidence" value="ECO:0007669"/>
    <property type="project" value="UniProtKB-UniRule"/>
</dbReference>
<feature type="transmembrane region" description="Helical" evidence="10">
    <location>
        <begin position="12"/>
        <end position="33"/>
    </location>
</feature>
<feature type="transmembrane region" description="Helical" evidence="10">
    <location>
        <begin position="125"/>
        <end position="152"/>
    </location>
</feature>
<evidence type="ECO:0000256" key="10">
    <source>
        <dbReference type="RuleBase" id="RU362071"/>
    </source>
</evidence>
<dbReference type="PANTHER" id="PTHR30065:SF8">
    <property type="entry name" value="FLAGELLAR BIOSYNTHETIC PROTEIN FLIR"/>
    <property type="match status" value="1"/>
</dbReference>
<evidence type="ECO:0000313" key="11">
    <source>
        <dbReference type="EMBL" id="BBE36060.1"/>
    </source>
</evidence>
<dbReference type="KEGG" id="smic:SmB9_37180"/>
<evidence type="ECO:0000256" key="4">
    <source>
        <dbReference type="ARBA" id="ARBA00022475"/>
    </source>
</evidence>
<evidence type="ECO:0000256" key="6">
    <source>
        <dbReference type="ARBA" id="ARBA00022989"/>
    </source>
</evidence>
<comment type="function">
    <text evidence="1 10">Role in flagellar biosynthesis.</text>
</comment>
<evidence type="ECO:0000256" key="3">
    <source>
        <dbReference type="ARBA" id="ARBA00021717"/>
    </source>
</evidence>
<feature type="transmembrane region" description="Helical" evidence="10">
    <location>
        <begin position="40"/>
        <end position="60"/>
    </location>
</feature>
<dbReference type="PRINTS" id="PR00953">
    <property type="entry name" value="TYPE3IMRPROT"/>
</dbReference>
<name>A0AAD1D9J7_SPHMI</name>
<keyword evidence="7 10" id="KW-0472">Membrane</keyword>
<dbReference type="Proteomes" id="UP000276029">
    <property type="component" value="Unassembled WGS sequence"/>
</dbReference>
<organism evidence="11 13">
    <name type="scientific">Sphingosinicella microcystinivorans</name>
    <dbReference type="NCBI Taxonomy" id="335406"/>
    <lineage>
        <taxon>Bacteria</taxon>
        <taxon>Pseudomonadati</taxon>
        <taxon>Pseudomonadota</taxon>
        <taxon>Alphaproteobacteria</taxon>
        <taxon>Sphingomonadales</taxon>
        <taxon>Sphingosinicellaceae</taxon>
        <taxon>Sphingosinicella</taxon>
    </lineage>
</organism>
<keyword evidence="11" id="KW-0966">Cell projection</keyword>
<dbReference type="InterPro" id="IPR006303">
    <property type="entry name" value="FliR"/>
</dbReference>
<gene>
    <name evidence="11" type="primary">fliR</name>
    <name evidence="12" type="ORF">DFR51_2896</name>
    <name evidence="11" type="ORF">SmB9_37180</name>
</gene>
<evidence type="ECO:0000256" key="9">
    <source>
        <dbReference type="NCBIfam" id="TIGR01400"/>
    </source>
</evidence>
<dbReference type="GO" id="GO:0005886">
    <property type="term" value="C:plasma membrane"/>
    <property type="evidence" value="ECO:0007669"/>
    <property type="project" value="UniProtKB-SubCell"/>
</dbReference>
<keyword evidence="4 10" id="KW-1003">Cell membrane</keyword>
<dbReference type="EMBL" id="AP018711">
    <property type="protein sequence ID" value="BBE36060.1"/>
    <property type="molecule type" value="Genomic_DNA"/>
</dbReference>
<keyword evidence="5 10" id="KW-0812">Transmembrane</keyword>
<dbReference type="Proteomes" id="UP000275727">
    <property type="component" value="Chromosome"/>
</dbReference>
<evidence type="ECO:0000256" key="8">
    <source>
        <dbReference type="ARBA" id="ARBA00023143"/>
    </source>
</evidence>
<keyword evidence="6 10" id="KW-1133">Transmembrane helix</keyword>
<dbReference type="RefSeq" id="WP_174234232.1">
    <property type="nucleotide sequence ID" value="NZ_AP018711.1"/>
</dbReference>
<dbReference type="NCBIfam" id="TIGR01400">
    <property type="entry name" value="fliR"/>
    <property type="match status" value="1"/>
</dbReference>
<dbReference type="PANTHER" id="PTHR30065">
    <property type="entry name" value="FLAGELLAR BIOSYNTHETIC PROTEIN FLIR"/>
    <property type="match status" value="1"/>
</dbReference>
<keyword evidence="11" id="KW-0969">Cilium</keyword>
<feature type="transmembrane region" description="Helical" evidence="10">
    <location>
        <begin position="80"/>
        <end position="104"/>
    </location>
</feature>
<evidence type="ECO:0000256" key="2">
    <source>
        <dbReference type="ARBA" id="ARBA00009772"/>
    </source>
</evidence>
<proteinExistence type="inferred from homology"/>
<dbReference type="AlphaFoldDB" id="A0AAD1D9J7"/>
<reference evidence="12 14" key="2">
    <citation type="submission" date="2018-10" db="EMBL/GenBank/DDBJ databases">
        <title>Genomic Encyclopedia of Type Strains, Phase IV (KMG-IV): sequencing the most valuable type-strain genomes for metagenomic binning, comparative biology and taxonomic classification.</title>
        <authorList>
            <person name="Goeker M."/>
        </authorList>
    </citation>
    <scope>NUCLEOTIDE SEQUENCE [LARGE SCALE GENOMIC DNA]</scope>
    <source>
        <strain evidence="12 14">DSM 19791</strain>
    </source>
</reference>
<comment type="similarity">
    <text evidence="2 10">Belongs to the FliR/MopE/SpaR family.</text>
</comment>
<keyword evidence="8 10" id="KW-0975">Bacterial flagellum</keyword>
<feature type="transmembrane region" description="Helical" evidence="10">
    <location>
        <begin position="172"/>
        <end position="202"/>
    </location>
</feature>
<comment type="subcellular location">
    <subcellularLocation>
        <location evidence="10">Cell membrane</location>
        <topology evidence="10">Multi-pass membrane protein</topology>
    </subcellularLocation>
    <subcellularLocation>
        <location evidence="10">Bacterial flagellum basal body</location>
    </subcellularLocation>
</comment>
<keyword evidence="14" id="KW-1185">Reference proteome</keyword>
<keyword evidence="11" id="KW-0282">Flagellum</keyword>